<protein>
    <submittedName>
        <fullName evidence="2">dTDP-glucose 4,6-dehydratase</fullName>
        <ecNumber evidence="2">4.2.1.46</ecNumber>
    </submittedName>
</protein>
<keyword evidence="3" id="KW-1185">Reference proteome</keyword>
<evidence type="ECO:0000313" key="2">
    <source>
        <dbReference type="EMBL" id="OAT17488.1"/>
    </source>
</evidence>
<dbReference type="Proteomes" id="UP000078286">
    <property type="component" value="Unassembled WGS sequence"/>
</dbReference>
<dbReference type="PANTHER" id="PTHR43245">
    <property type="entry name" value="BIFUNCTIONAL POLYMYXIN RESISTANCE PROTEIN ARNA"/>
    <property type="match status" value="1"/>
</dbReference>
<dbReference type="EMBL" id="LXEO01000025">
    <property type="protein sequence ID" value="OAT17488.1"/>
    <property type="molecule type" value="Genomic_DNA"/>
</dbReference>
<proteinExistence type="predicted"/>
<dbReference type="RefSeq" id="WP_064554808.1">
    <property type="nucleotide sequence ID" value="NZ_LXEO01000025.1"/>
</dbReference>
<dbReference type="Pfam" id="PF01370">
    <property type="entry name" value="Epimerase"/>
    <property type="match status" value="1"/>
</dbReference>
<dbReference type="GO" id="GO:0008460">
    <property type="term" value="F:dTDP-glucose 4,6-dehydratase activity"/>
    <property type="evidence" value="ECO:0007669"/>
    <property type="project" value="UniProtKB-EC"/>
</dbReference>
<evidence type="ECO:0000259" key="1">
    <source>
        <dbReference type="Pfam" id="PF01370"/>
    </source>
</evidence>
<dbReference type="Gene3D" id="3.40.50.720">
    <property type="entry name" value="NAD(P)-binding Rossmann-like Domain"/>
    <property type="match status" value="1"/>
</dbReference>
<dbReference type="PANTHER" id="PTHR43245:SF13">
    <property type="entry name" value="UDP-D-APIOSE_UDP-D-XYLOSE SYNTHASE 2"/>
    <property type="match status" value="1"/>
</dbReference>
<dbReference type="InterPro" id="IPR001509">
    <property type="entry name" value="Epimerase_deHydtase"/>
</dbReference>
<dbReference type="EC" id="4.2.1.46" evidence="2"/>
<dbReference type="PATRIC" id="fig|1354255.3.peg.2053"/>
<dbReference type="InterPro" id="IPR050177">
    <property type="entry name" value="Lipid_A_modif_metabolic_enz"/>
</dbReference>
<dbReference type="CDD" id="cd08946">
    <property type="entry name" value="SDR_e"/>
    <property type="match status" value="1"/>
</dbReference>
<name>A0A1B7HPC7_9ENTR</name>
<dbReference type="SUPFAM" id="SSF51735">
    <property type="entry name" value="NAD(P)-binding Rossmann-fold domains"/>
    <property type="match status" value="1"/>
</dbReference>
<dbReference type="InterPro" id="IPR036291">
    <property type="entry name" value="NAD(P)-bd_dom_sf"/>
</dbReference>
<dbReference type="AlphaFoldDB" id="A0A1B7HPC7"/>
<evidence type="ECO:0000313" key="3">
    <source>
        <dbReference type="Proteomes" id="UP000078286"/>
    </source>
</evidence>
<comment type="caution">
    <text evidence="2">The sequence shown here is derived from an EMBL/GenBank/DDBJ whole genome shotgun (WGS) entry which is preliminary data.</text>
</comment>
<keyword evidence="2" id="KW-0456">Lyase</keyword>
<feature type="domain" description="NAD-dependent epimerase/dehydratase" evidence="1">
    <location>
        <begin position="4"/>
        <end position="201"/>
    </location>
</feature>
<accession>A0A1B7HPC7</accession>
<reference evidence="2 3" key="1">
    <citation type="submission" date="2016-04" db="EMBL/GenBank/DDBJ databases">
        <title>ATOL: Assembling a taxonomically balanced genome-scale reconstruction of the evolutionary history of the Enterobacteriaceae.</title>
        <authorList>
            <person name="Plunkett G.III."/>
            <person name="Neeno-Eckwall E.C."/>
            <person name="Glasner J.D."/>
            <person name="Perna N.T."/>
        </authorList>
    </citation>
    <scope>NUCLEOTIDE SEQUENCE [LARGE SCALE GENOMIC DNA]</scope>
    <source>
        <strain evidence="2 3">ATCC 51607</strain>
    </source>
</reference>
<organism evidence="2 3">
    <name type="scientific">Buttiauxella noackiae ATCC 51607</name>
    <dbReference type="NCBI Taxonomy" id="1354255"/>
    <lineage>
        <taxon>Bacteria</taxon>
        <taxon>Pseudomonadati</taxon>
        <taxon>Pseudomonadota</taxon>
        <taxon>Gammaproteobacteria</taxon>
        <taxon>Enterobacterales</taxon>
        <taxon>Enterobacteriaceae</taxon>
        <taxon>Buttiauxella</taxon>
    </lineage>
</organism>
<sequence>MKFTVLGGSGFIGSEVIKKLKSDNNTIYSPKRNDPLIFKDELGTVIYCAGNGDCLNAPFAVQEANVELLAGILTHGRFRRLIYLSSTRIYMNSKFSHENSDVSISNNDGRKLFNLTKMVGEELCLKSNRDCVIIRPSNVYGKAFNSNLFLPSITRDAIAKGLVNMYVTPEYSKDYVSVSDVVDAILFLSQNENKHEIYNVASGHNTTAGEIALLLKGKTNCDIVWHKCSQNEYFPITNIRRLQSEMNFVPKNVLEDMGEMIDDFQNILQVN</sequence>
<gene>
    <name evidence="2" type="ORF">M979_1982</name>
</gene>